<dbReference type="GeneID" id="72072164"/>
<dbReference type="GO" id="GO:2000037">
    <property type="term" value="P:regulation of stomatal complex patterning"/>
    <property type="evidence" value="ECO:0007669"/>
    <property type="project" value="UniProtKB-ARBA"/>
</dbReference>
<dbReference type="Proteomes" id="UP000829364">
    <property type="component" value="Chromosome 11"/>
</dbReference>
<name>A0A9Q8QQA7_9HYPO</name>
<evidence type="ECO:0000256" key="2">
    <source>
        <dbReference type="ARBA" id="ARBA00022737"/>
    </source>
</evidence>
<dbReference type="GO" id="GO:1902584">
    <property type="term" value="P:positive regulation of response to water deprivation"/>
    <property type="evidence" value="ECO:0007669"/>
    <property type="project" value="UniProtKB-ARBA"/>
</dbReference>
<evidence type="ECO:0000313" key="8">
    <source>
        <dbReference type="EMBL" id="UNI24478.1"/>
    </source>
</evidence>
<feature type="domain" description="Myb-like" evidence="6">
    <location>
        <begin position="90"/>
        <end position="137"/>
    </location>
</feature>
<dbReference type="PANTHER" id="PTHR45614">
    <property type="entry name" value="MYB PROTEIN-RELATED"/>
    <property type="match status" value="1"/>
</dbReference>
<organism evidence="8 9">
    <name type="scientific">Purpureocillium takamizusanense</name>
    <dbReference type="NCBI Taxonomy" id="2060973"/>
    <lineage>
        <taxon>Eukaryota</taxon>
        <taxon>Fungi</taxon>
        <taxon>Dikarya</taxon>
        <taxon>Ascomycota</taxon>
        <taxon>Pezizomycotina</taxon>
        <taxon>Sordariomycetes</taxon>
        <taxon>Hypocreomycetidae</taxon>
        <taxon>Hypocreales</taxon>
        <taxon>Ophiocordycipitaceae</taxon>
        <taxon>Purpureocillium</taxon>
    </lineage>
</organism>
<reference evidence="8" key="1">
    <citation type="submission" date="2021-11" db="EMBL/GenBank/DDBJ databases">
        <title>Purpureocillium_takamizusanense_genome.</title>
        <authorList>
            <person name="Nguyen N.-H."/>
        </authorList>
    </citation>
    <scope>NUCLEOTIDE SEQUENCE</scope>
    <source>
        <strain evidence="8">PT3</strain>
    </source>
</reference>
<dbReference type="FunFam" id="1.10.10.60:FF:000355">
    <property type="entry name" value="Transcription factor MYB124"/>
    <property type="match status" value="1"/>
</dbReference>
<dbReference type="SUPFAM" id="SSF46689">
    <property type="entry name" value="Homeodomain-like"/>
    <property type="match status" value="1"/>
</dbReference>
<feature type="compositionally biased region" description="Basic and acidic residues" evidence="5">
    <location>
        <begin position="362"/>
        <end position="372"/>
    </location>
</feature>
<feature type="region of interest" description="Disordered" evidence="5">
    <location>
        <begin position="1"/>
        <end position="45"/>
    </location>
</feature>
<accession>A0A9Q8QQA7</accession>
<feature type="compositionally biased region" description="Gly residues" evidence="5">
    <location>
        <begin position="1"/>
        <end position="24"/>
    </location>
</feature>
<keyword evidence="2" id="KW-0677">Repeat</keyword>
<evidence type="ECO:0000256" key="4">
    <source>
        <dbReference type="ARBA" id="ARBA00023242"/>
    </source>
</evidence>
<feature type="compositionally biased region" description="Polar residues" evidence="5">
    <location>
        <begin position="238"/>
        <end position="254"/>
    </location>
</feature>
<dbReference type="GO" id="GO:0050891">
    <property type="term" value="P:multicellular organismal-level water homeostasis"/>
    <property type="evidence" value="ECO:0007669"/>
    <property type="project" value="UniProtKB-ARBA"/>
</dbReference>
<feature type="compositionally biased region" description="Basic residues" evidence="5">
    <location>
        <begin position="142"/>
        <end position="151"/>
    </location>
</feature>
<evidence type="ECO:0000313" key="9">
    <source>
        <dbReference type="Proteomes" id="UP000829364"/>
    </source>
</evidence>
<dbReference type="GO" id="GO:1901002">
    <property type="term" value="P:positive regulation of response to salt stress"/>
    <property type="evidence" value="ECO:0007669"/>
    <property type="project" value="UniProtKB-ARBA"/>
</dbReference>
<feature type="compositionally biased region" description="Low complexity" evidence="5">
    <location>
        <begin position="152"/>
        <end position="177"/>
    </location>
</feature>
<dbReference type="InterPro" id="IPR009057">
    <property type="entry name" value="Homeodomain-like_sf"/>
</dbReference>
<keyword evidence="3" id="KW-0238">DNA-binding</keyword>
<dbReference type="GO" id="GO:0005634">
    <property type="term" value="C:nucleus"/>
    <property type="evidence" value="ECO:0007669"/>
    <property type="project" value="UniProtKB-SubCell"/>
</dbReference>
<dbReference type="Pfam" id="PF13921">
    <property type="entry name" value="Myb_DNA-bind_6"/>
    <property type="match status" value="1"/>
</dbReference>
<comment type="subcellular location">
    <subcellularLocation>
        <location evidence="1">Nucleus</location>
    </subcellularLocation>
</comment>
<dbReference type="PROSITE" id="PS51294">
    <property type="entry name" value="HTH_MYB"/>
    <property type="match status" value="2"/>
</dbReference>
<dbReference type="InterPro" id="IPR017930">
    <property type="entry name" value="Myb_dom"/>
</dbReference>
<sequence length="391" mass="41620">MAGAGAGVGVGAGAGAGAGAGEAGPGPSPGPGRRPPVGHAHRRGPWSTAEDKVLLELIRVSGPLNWVAISSALGTRSPKQCRERYHQNLKPTLNHNPITPDEGEYIERMVGRDGKRWAEIARRLQGRSDNAVKNWWNGSQNRQRRLGRRRALAAAGSEMASAATSSQLPLPQLPQSPASVHTRGPSNGCTLPPLPPHHGLFSDNSIARDTFALPPLSTSSAVPMERLSMTLTLRQSGVMSNSYDDSKSTISSGRPSMHSLRDPEIETDADAANYVTSPTYPAREHSRAGVALPPLRDWPSDAPRTSLPSLSRLTLTSSNLATALSTPRLSLPSLLEQAQLPTAPGSPTNGQGHVLQTSVEGSHQRPRYEHQRAGGSSSPKDRRMDLSSLLR</sequence>
<feature type="region of interest" description="Disordered" evidence="5">
    <location>
        <begin position="138"/>
        <end position="202"/>
    </location>
</feature>
<dbReference type="GO" id="GO:0033993">
    <property type="term" value="P:response to lipid"/>
    <property type="evidence" value="ECO:0007669"/>
    <property type="project" value="UniProtKB-ARBA"/>
</dbReference>
<feature type="region of interest" description="Disordered" evidence="5">
    <location>
        <begin position="339"/>
        <end position="391"/>
    </location>
</feature>
<evidence type="ECO:0000256" key="3">
    <source>
        <dbReference type="ARBA" id="ARBA00023125"/>
    </source>
</evidence>
<evidence type="ECO:0000259" key="6">
    <source>
        <dbReference type="PROSITE" id="PS50090"/>
    </source>
</evidence>
<evidence type="ECO:0000259" key="7">
    <source>
        <dbReference type="PROSITE" id="PS51294"/>
    </source>
</evidence>
<dbReference type="SMART" id="SM00717">
    <property type="entry name" value="SANT"/>
    <property type="match status" value="2"/>
</dbReference>
<keyword evidence="9" id="KW-1185">Reference proteome</keyword>
<dbReference type="PROSITE" id="PS50090">
    <property type="entry name" value="MYB_LIKE"/>
    <property type="match status" value="2"/>
</dbReference>
<dbReference type="CDD" id="cd00167">
    <property type="entry name" value="SANT"/>
    <property type="match status" value="2"/>
</dbReference>
<feature type="domain" description="Myb-like" evidence="6">
    <location>
        <begin position="38"/>
        <end position="89"/>
    </location>
</feature>
<dbReference type="GO" id="GO:0045944">
    <property type="term" value="P:positive regulation of transcription by RNA polymerase II"/>
    <property type="evidence" value="ECO:0007669"/>
    <property type="project" value="TreeGrafter"/>
</dbReference>
<feature type="compositionally biased region" description="Polar residues" evidence="5">
    <location>
        <begin position="345"/>
        <end position="361"/>
    </location>
</feature>
<keyword evidence="4" id="KW-0539">Nucleus</keyword>
<dbReference type="GO" id="GO:1902806">
    <property type="term" value="P:regulation of cell cycle G1/S phase transition"/>
    <property type="evidence" value="ECO:0007669"/>
    <property type="project" value="UniProtKB-ARBA"/>
</dbReference>
<proteinExistence type="predicted"/>
<feature type="region of interest" description="Disordered" evidence="5">
    <location>
        <begin position="238"/>
        <end position="299"/>
    </location>
</feature>
<dbReference type="GO" id="GO:0000978">
    <property type="term" value="F:RNA polymerase II cis-regulatory region sequence-specific DNA binding"/>
    <property type="evidence" value="ECO:0007669"/>
    <property type="project" value="TreeGrafter"/>
</dbReference>
<dbReference type="KEGG" id="ptkz:JDV02_010219"/>
<dbReference type="GO" id="GO:0000278">
    <property type="term" value="P:mitotic cell cycle"/>
    <property type="evidence" value="ECO:0007669"/>
    <property type="project" value="TreeGrafter"/>
</dbReference>
<dbReference type="InterPro" id="IPR001005">
    <property type="entry name" value="SANT/Myb"/>
</dbReference>
<dbReference type="RefSeq" id="XP_047847959.1">
    <property type="nucleotide sequence ID" value="XM_047991946.1"/>
</dbReference>
<dbReference type="AlphaFoldDB" id="A0A9Q8QQA7"/>
<dbReference type="InterPro" id="IPR050560">
    <property type="entry name" value="MYB_TF"/>
</dbReference>
<dbReference type="PANTHER" id="PTHR45614:SF25">
    <property type="entry name" value="MYB PROTEIN"/>
    <property type="match status" value="1"/>
</dbReference>
<dbReference type="OrthoDB" id="2143914at2759"/>
<dbReference type="Gene3D" id="1.10.10.60">
    <property type="entry name" value="Homeodomain-like"/>
    <property type="match status" value="2"/>
</dbReference>
<dbReference type="EMBL" id="CP086364">
    <property type="protein sequence ID" value="UNI24478.1"/>
    <property type="molecule type" value="Genomic_DNA"/>
</dbReference>
<dbReference type="GO" id="GO:0000981">
    <property type="term" value="F:DNA-binding transcription factor activity, RNA polymerase II-specific"/>
    <property type="evidence" value="ECO:0007669"/>
    <property type="project" value="TreeGrafter"/>
</dbReference>
<dbReference type="GO" id="GO:0032875">
    <property type="term" value="P:regulation of DNA endoreduplication"/>
    <property type="evidence" value="ECO:0007669"/>
    <property type="project" value="UniProtKB-ARBA"/>
</dbReference>
<evidence type="ECO:0000256" key="5">
    <source>
        <dbReference type="SAM" id="MobiDB-lite"/>
    </source>
</evidence>
<protein>
    <submittedName>
        <fullName evidence="8">Uncharacterized protein</fullName>
    </submittedName>
</protein>
<gene>
    <name evidence="8" type="ORF">JDV02_010219</name>
</gene>
<evidence type="ECO:0000256" key="1">
    <source>
        <dbReference type="ARBA" id="ARBA00004123"/>
    </source>
</evidence>
<feature type="domain" description="HTH myb-type" evidence="7">
    <location>
        <begin position="97"/>
        <end position="144"/>
    </location>
</feature>
<feature type="domain" description="HTH myb-type" evidence="7">
    <location>
        <begin position="38"/>
        <end position="93"/>
    </location>
</feature>